<dbReference type="PANTHER" id="PTHR10151:SF120">
    <property type="entry name" value="BIS(5'-ADENOSYL)-TRIPHOSPHATASE"/>
    <property type="match status" value="1"/>
</dbReference>
<protein>
    <submittedName>
        <fullName evidence="1">Alkaline phosphatase family protein</fullName>
    </submittedName>
</protein>
<proteinExistence type="predicted"/>
<evidence type="ECO:0000313" key="1">
    <source>
        <dbReference type="EMBL" id="MXG91906.1"/>
    </source>
</evidence>
<comment type="caution">
    <text evidence="1">The sequence shown here is derived from an EMBL/GenBank/DDBJ whole genome shotgun (WGS) entry which is preliminary data.</text>
</comment>
<name>A0A6L7F3W4_9ACTN</name>
<dbReference type="Pfam" id="PF01663">
    <property type="entry name" value="Phosphodiest"/>
    <property type="match status" value="1"/>
</dbReference>
<dbReference type="InterPro" id="IPR017850">
    <property type="entry name" value="Alkaline_phosphatase_core_sf"/>
</dbReference>
<accession>A0A6L7F3W4</accession>
<dbReference type="Proteomes" id="UP000473325">
    <property type="component" value="Unassembled WGS sequence"/>
</dbReference>
<dbReference type="InterPro" id="IPR002591">
    <property type="entry name" value="Phosphodiest/P_Trfase"/>
</dbReference>
<dbReference type="EMBL" id="WUEK01000016">
    <property type="protein sequence ID" value="MXG91906.1"/>
    <property type="molecule type" value="Genomic_DNA"/>
</dbReference>
<dbReference type="AlphaFoldDB" id="A0A6L7F3W4"/>
<organism evidence="1 2">
    <name type="scientific">Nocardioides flavescens</name>
    <dbReference type="NCBI Taxonomy" id="2691959"/>
    <lineage>
        <taxon>Bacteria</taxon>
        <taxon>Bacillati</taxon>
        <taxon>Actinomycetota</taxon>
        <taxon>Actinomycetes</taxon>
        <taxon>Propionibacteriales</taxon>
        <taxon>Nocardioidaceae</taxon>
        <taxon>Nocardioides</taxon>
    </lineage>
</organism>
<dbReference type="PROSITE" id="PS51318">
    <property type="entry name" value="TAT"/>
    <property type="match status" value="1"/>
</dbReference>
<dbReference type="PANTHER" id="PTHR10151">
    <property type="entry name" value="ECTONUCLEOTIDE PYROPHOSPHATASE/PHOSPHODIESTERASE"/>
    <property type="match status" value="1"/>
</dbReference>
<dbReference type="SUPFAM" id="SSF53649">
    <property type="entry name" value="Alkaline phosphatase-like"/>
    <property type="match status" value="1"/>
</dbReference>
<dbReference type="GO" id="GO:0016787">
    <property type="term" value="F:hydrolase activity"/>
    <property type="evidence" value="ECO:0007669"/>
    <property type="project" value="UniProtKB-ARBA"/>
</dbReference>
<reference evidence="1 2" key="1">
    <citation type="submission" date="2019-12" db="EMBL/GenBank/DDBJ databases">
        <authorList>
            <person name="Kun Z."/>
        </authorList>
    </citation>
    <scope>NUCLEOTIDE SEQUENCE [LARGE SCALE GENOMIC DNA]</scope>
    <source>
        <strain evidence="1 2">YIM 123512</strain>
    </source>
</reference>
<dbReference type="InterPro" id="IPR006311">
    <property type="entry name" value="TAT_signal"/>
</dbReference>
<sequence length="431" mass="46408">MTEVATGRRTLLRAGATGLAFSVAGGGGFVAQSAAAAAARPRTRLRRRRRAYVLVIDGCRPDELDQGLTPRLAALRDGGLAFPRAASLPVMETIPNHVMMMSGVRPDRTGVPANSVYDRAEGDVRTLDRPTDLRGATLLDRLAANGLRTGSVLSKEYLYGIFGTRATYRWEPQPTLPVTEHAPDAFTVQAAIDMVDTFDPHLVFVNLGDIDRFGHSDLTGPLGLKALRRTALADTDLLVGRFVDHLRRTGRWDRSMLLVLADHSMDWSTPDRVVSLARPFAADPLLAGQVQIADNGGADLLYWTGDPARRAEAVARMQAVASTVPGVLATYATTEPSLRLGPEAGDVIAYCQAGWRFSDPTLLANPIPGNHGHPATEPIPFFVTGGHPSLPRGTVSSRRARTVDVAPTVGEFLGLRAPSGGYDGRSRLRRR</sequence>
<gene>
    <name evidence="1" type="ORF">GRQ65_20385</name>
</gene>
<keyword evidence="2" id="KW-1185">Reference proteome</keyword>
<dbReference type="Gene3D" id="3.40.720.10">
    <property type="entry name" value="Alkaline Phosphatase, subunit A"/>
    <property type="match status" value="1"/>
</dbReference>
<evidence type="ECO:0000313" key="2">
    <source>
        <dbReference type="Proteomes" id="UP000473325"/>
    </source>
</evidence>